<dbReference type="GO" id="GO:0005634">
    <property type="term" value="C:nucleus"/>
    <property type="evidence" value="ECO:0007669"/>
    <property type="project" value="TreeGrafter"/>
</dbReference>
<feature type="region of interest" description="Disordered" evidence="5">
    <location>
        <begin position="595"/>
        <end position="646"/>
    </location>
</feature>
<evidence type="ECO:0000313" key="8">
    <source>
        <dbReference type="Proteomes" id="UP000472262"/>
    </source>
</evidence>
<keyword evidence="8" id="KW-1185">Reference proteome</keyword>
<evidence type="ECO:0000256" key="1">
    <source>
        <dbReference type="ARBA" id="ARBA00022553"/>
    </source>
</evidence>
<dbReference type="AlphaFoldDB" id="A0A672Q329"/>
<dbReference type="Ensembl" id="ENSSGRT00000074726.1">
    <property type="protein sequence ID" value="ENSSGRP00000070144.1"/>
    <property type="gene ID" value="ENSSGRG00000035887.1"/>
</dbReference>
<dbReference type="SMART" id="SM00249">
    <property type="entry name" value="PHD"/>
    <property type="match status" value="1"/>
</dbReference>
<feature type="domain" description="PHD-type" evidence="6">
    <location>
        <begin position="856"/>
        <end position="989"/>
    </location>
</feature>
<evidence type="ECO:0000256" key="2">
    <source>
        <dbReference type="ARBA" id="ARBA00022723"/>
    </source>
</evidence>
<dbReference type="InterPro" id="IPR034732">
    <property type="entry name" value="EPHD"/>
</dbReference>
<dbReference type="PANTHER" id="PTHR14955">
    <property type="entry name" value="RETINOIC ACID INDUCED 1/TRANSCRIPTION FACTOR 20"/>
    <property type="match status" value="1"/>
</dbReference>
<dbReference type="Gene3D" id="3.30.40.10">
    <property type="entry name" value="Zinc/RING finger domain, C3HC4 (zinc finger)"/>
    <property type="match status" value="1"/>
</dbReference>
<feature type="region of interest" description="Disordered" evidence="5">
    <location>
        <begin position="1"/>
        <end position="25"/>
    </location>
</feature>
<evidence type="ECO:0000259" key="6">
    <source>
        <dbReference type="PROSITE" id="PS51805"/>
    </source>
</evidence>
<feature type="region of interest" description="Disordered" evidence="5">
    <location>
        <begin position="336"/>
        <end position="363"/>
    </location>
</feature>
<feature type="compositionally biased region" description="Basic residues" evidence="5">
    <location>
        <begin position="678"/>
        <end position="689"/>
    </location>
</feature>
<feature type="region of interest" description="Disordered" evidence="5">
    <location>
        <begin position="425"/>
        <end position="469"/>
    </location>
</feature>
<name>A0A672Q329_SINGR</name>
<protein>
    <submittedName>
        <fullName evidence="7">Uncharacterized LOC107562676</fullName>
    </submittedName>
</protein>
<dbReference type="InterPro" id="IPR052440">
    <property type="entry name" value="Trans_Reg/Chrom_Remod"/>
</dbReference>
<organism evidence="7 8">
    <name type="scientific">Sinocyclocheilus grahami</name>
    <name type="common">Dianchi golden-line fish</name>
    <name type="synonym">Barbus grahami</name>
    <dbReference type="NCBI Taxonomy" id="75366"/>
    <lineage>
        <taxon>Eukaryota</taxon>
        <taxon>Metazoa</taxon>
        <taxon>Chordata</taxon>
        <taxon>Craniata</taxon>
        <taxon>Vertebrata</taxon>
        <taxon>Euteleostomi</taxon>
        <taxon>Actinopterygii</taxon>
        <taxon>Neopterygii</taxon>
        <taxon>Teleostei</taxon>
        <taxon>Ostariophysi</taxon>
        <taxon>Cypriniformes</taxon>
        <taxon>Cyprinidae</taxon>
        <taxon>Cyprininae</taxon>
        <taxon>Sinocyclocheilus</taxon>
    </lineage>
</organism>
<proteinExistence type="predicted"/>
<sequence>MNASRRSVDMEEPPSDSDGLQPQDLSPVCSLPNIFDLTRNAEECLLKANPIDALRVVQTPGWFVNPGTSNGMLLPETDSDPLPLPTDQIQPDNAFSNTTVTLSYVSRSHVFSEHSPIYDVPSLSKAFVLHPAAYDAGKLARDAGDAALSVDQHCLQPVSVPVGLTACDQFGFMTPAQVVENMAAFCYLQQPPDVQDVENLALETLKSLQADPRECRFPISVDELQNGAANGLWNVGPFEGGFPDADGTNADGLHRNVNPELVFLISRSEEPVVLPNEPGVASFAISLNQDFISPLDPESPSAEQIEDVFALPQTASSLSKEAGDAKQGEQFDSMIAETESPETGKTDKTCNPESMHVSDASAEQTDTDAFKTANDLSLSDSSVTTNKLERKILPPRARRGIRMGAIVQNIHPVRCKSSRVCKRRLQTSKSKKNVLERRRTVADEKKKKEETDVRRSSRRKAMPSTSSSAKAFVSAEQIEDVFALPQTASSSSKEAGDAKQEEQFDSMIAETESPETGKTDKTCNPESMHVSDASAEQTDRDAFKTTNDLSLSDSSVTTNKLERKILPPRARRGIRMGAIVQNIHPVRCKSSRVCKRRLQTSKSKKNVLERRRTVADEKKKKEETDVRRSSRRKAMPSTSSSAKAFVKCTKKKSSGRIRNLHSAQVNHQKPITTTSVKKSAKRRKNKHKVGRASFFSPQEPEIKLKCLKYKEEKNTVRDETFTPCVRVQIKAFPICTVISYPEDSVRSKQGKRRACAGFASGVKPATPGLQYGRICEDGMQRDVLVCCLCGRSANAMDLGDLHGPYYPEGFKSASKAAPNPQEEDNSDSDSSFGEKCVASGSWTKSFWTSDSELSNSRLSKRPRTDGDTDWFSPPMVPLDANEHWLHEDCAIWSAGVFLVRGKLYGLENAVRLAKASVRFQIPRSFSAPQPAVMTPNRFFIQVCSTCQRRGATLGCVFKGCPNKYHYTCALQSGCVLNEDNFSMKCRKHKSKSIKGSSNRQISR</sequence>
<reference evidence="7" key="1">
    <citation type="submission" date="2025-08" db="UniProtKB">
        <authorList>
            <consortium name="Ensembl"/>
        </authorList>
    </citation>
    <scope>IDENTIFICATION</scope>
</reference>
<feature type="compositionally biased region" description="Basic and acidic residues" evidence="5">
    <location>
        <begin position="433"/>
        <end position="455"/>
    </location>
</feature>
<evidence type="ECO:0000256" key="3">
    <source>
        <dbReference type="ARBA" id="ARBA00022771"/>
    </source>
</evidence>
<evidence type="ECO:0000313" key="7">
    <source>
        <dbReference type="Ensembl" id="ENSSGRP00000070144.1"/>
    </source>
</evidence>
<keyword evidence="2" id="KW-0479">Metal-binding</keyword>
<feature type="region of interest" description="Disordered" evidence="5">
    <location>
        <begin position="508"/>
        <end position="540"/>
    </location>
</feature>
<gene>
    <name evidence="7" type="primary">LOC107562676</name>
</gene>
<feature type="compositionally biased region" description="Basic and acidic residues" evidence="5">
    <location>
        <begin position="606"/>
        <end position="628"/>
    </location>
</feature>
<dbReference type="GO" id="GO:0008270">
    <property type="term" value="F:zinc ion binding"/>
    <property type="evidence" value="ECO:0007669"/>
    <property type="project" value="UniProtKB-KW"/>
</dbReference>
<evidence type="ECO:0000256" key="4">
    <source>
        <dbReference type="ARBA" id="ARBA00022833"/>
    </source>
</evidence>
<dbReference type="GO" id="GO:0006357">
    <property type="term" value="P:regulation of transcription by RNA polymerase II"/>
    <property type="evidence" value="ECO:0007669"/>
    <property type="project" value="TreeGrafter"/>
</dbReference>
<keyword evidence="3" id="KW-0863">Zinc-finger</keyword>
<dbReference type="InterPro" id="IPR001965">
    <property type="entry name" value="Znf_PHD"/>
</dbReference>
<dbReference type="Proteomes" id="UP000472262">
    <property type="component" value="Unassembled WGS sequence"/>
</dbReference>
<reference evidence="7" key="2">
    <citation type="submission" date="2025-09" db="UniProtKB">
        <authorList>
            <consortium name="Ensembl"/>
        </authorList>
    </citation>
    <scope>IDENTIFICATION</scope>
</reference>
<feature type="region of interest" description="Disordered" evidence="5">
    <location>
        <begin position="812"/>
        <end position="834"/>
    </location>
</feature>
<dbReference type="PANTHER" id="PTHR14955:SF8">
    <property type="entry name" value="SI:CH211-165G14.1-RELATED"/>
    <property type="match status" value="1"/>
</dbReference>
<dbReference type="OMA" id="SPFIHVE"/>
<dbReference type="InParanoid" id="A0A672Q329"/>
<accession>A0A672Q329</accession>
<dbReference type="Pfam" id="PF13771">
    <property type="entry name" value="zf-HC5HC2H"/>
    <property type="match status" value="1"/>
</dbReference>
<dbReference type="CDD" id="cd15668">
    <property type="entry name" value="ePHD_RAI1_like"/>
    <property type="match status" value="1"/>
</dbReference>
<keyword evidence="1" id="KW-0597">Phosphoprotein</keyword>
<evidence type="ECO:0000256" key="5">
    <source>
        <dbReference type="SAM" id="MobiDB-lite"/>
    </source>
</evidence>
<feature type="region of interest" description="Disordered" evidence="5">
    <location>
        <begin position="670"/>
        <end position="689"/>
    </location>
</feature>
<feature type="compositionally biased region" description="Basic residues" evidence="5">
    <location>
        <begin position="595"/>
        <end position="605"/>
    </location>
</feature>
<dbReference type="PROSITE" id="PS51805">
    <property type="entry name" value="EPHD"/>
    <property type="match status" value="1"/>
</dbReference>
<keyword evidence="4" id="KW-0862">Zinc</keyword>
<dbReference type="InterPro" id="IPR013083">
    <property type="entry name" value="Znf_RING/FYVE/PHD"/>
</dbReference>